<dbReference type="VEuPathDB" id="TriTrypDB:ADEAN_000833200"/>
<dbReference type="Pfam" id="PF00533">
    <property type="entry name" value="BRCT"/>
    <property type="match status" value="1"/>
</dbReference>
<gene>
    <name evidence="3" type="ORF">ADEAN_000833200</name>
</gene>
<evidence type="ECO:0000256" key="1">
    <source>
        <dbReference type="SAM" id="MobiDB-lite"/>
    </source>
</evidence>
<evidence type="ECO:0000313" key="4">
    <source>
        <dbReference type="Proteomes" id="UP000515908"/>
    </source>
</evidence>
<accession>A0A7G2CN23</accession>
<name>A0A7G2CN23_9TRYP</name>
<proteinExistence type="predicted"/>
<dbReference type="Proteomes" id="UP000515908">
    <property type="component" value="Chromosome 18"/>
</dbReference>
<dbReference type="GO" id="GO:0005634">
    <property type="term" value="C:nucleus"/>
    <property type="evidence" value="ECO:0007669"/>
    <property type="project" value="TreeGrafter"/>
</dbReference>
<dbReference type="GO" id="GO:2000781">
    <property type="term" value="P:positive regulation of double-strand break repair"/>
    <property type="evidence" value="ECO:0007669"/>
    <property type="project" value="InterPro"/>
</dbReference>
<dbReference type="EMBL" id="LR877162">
    <property type="protein sequence ID" value="CAD2220809.1"/>
    <property type="molecule type" value="Genomic_DNA"/>
</dbReference>
<feature type="region of interest" description="Disordered" evidence="1">
    <location>
        <begin position="236"/>
        <end position="275"/>
    </location>
</feature>
<dbReference type="Gene3D" id="3.40.50.10190">
    <property type="entry name" value="BRCT domain"/>
    <property type="match status" value="1"/>
</dbReference>
<dbReference type="GO" id="GO:0006974">
    <property type="term" value="P:DNA damage response"/>
    <property type="evidence" value="ECO:0007669"/>
    <property type="project" value="TreeGrafter"/>
</dbReference>
<evidence type="ECO:0000259" key="2">
    <source>
        <dbReference type="PROSITE" id="PS50172"/>
    </source>
</evidence>
<reference evidence="3 4" key="1">
    <citation type="submission" date="2020-08" db="EMBL/GenBank/DDBJ databases">
        <authorList>
            <person name="Newling K."/>
            <person name="Davey J."/>
            <person name="Forrester S."/>
        </authorList>
    </citation>
    <scope>NUCLEOTIDE SEQUENCE [LARGE SCALE GENOMIC DNA]</scope>
    <source>
        <strain evidence="4">Crithidia deanei Carvalho (ATCC PRA-265)</strain>
    </source>
</reference>
<dbReference type="SUPFAM" id="SSF52113">
    <property type="entry name" value="BRCT domain"/>
    <property type="match status" value="1"/>
</dbReference>
<feature type="domain" description="BRCT" evidence="2">
    <location>
        <begin position="349"/>
        <end position="413"/>
    </location>
</feature>
<dbReference type="GO" id="GO:1990166">
    <property type="term" value="P:protein localization to site of double-strand break"/>
    <property type="evidence" value="ECO:0007669"/>
    <property type="project" value="TreeGrafter"/>
</dbReference>
<dbReference type="InterPro" id="IPR001357">
    <property type="entry name" value="BRCT_dom"/>
</dbReference>
<dbReference type="InterPro" id="IPR042479">
    <property type="entry name" value="Slf1"/>
</dbReference>
<dbReference type="GO" id="GO:0035861">
    <property type="term" value="C:site of double-strand break"/>
    <property type="evidence" value="ECO:0007669"/>
    <property type="project" value="TreeGrafter"/>
</dbReference>
<dbReference type="InterPro" id="IPR036420">
    <property type="entry name" value="BRCT_dom_sf"/>
</dbReference>
<sequence>MNTILEQLQSLSTACEEKKTSADTLAASVTDTVKKFNMLFLFLFDRVFLHLLEGGLGYAQRMETAFSATERPPPTLSSATKELYRSPSLIQRVQQKYLTGLSVTRQKLTRPPTAVILLIAISPQYSDSSIHALLQQISHRLKASAIVLPESVTEAEEVSVALQLQCRALVTPFLFQRTGSLKIISREAIAQNISRNDVEDEELHKLLDMLGDPFFATPDESVQSSQESLASTALLERDLTSSQTQRSSKRRRTVTSLSEALRTDRPDGYEDWDWGSPTASKRLSLPSQQGPPAEAEDVLLSQVTQSQQVEYNREYTKDTWPDVQERELLAVRPTSEWCFLISNSVRDLKASVMDAIQQLGSTVDTGTHYNRRATHLVVANGVTERTEKYLAACAAGIFIVSPDYVLTSLKRGKWIIGAMCEYSMSPRRRMGGKLTPDVFRSWRVLLLSSSKTVASGIHTVLLAGGCAAVDTCVFDATTDTPATADEPVQCVGPLSGGVAQGIRRNCTFDTTYLSSRTHILTECQVLSPETNHFVVPGWFPPALMQQEWYGRLYTLELLFQVLCMSPSDPFDAQGQLVHPEMVNNSCRLEPFAS</sequence>
<organism evidence="3 4">
    <name type="scientific">Angomonas deanei</name>
    <dbReference type="NCBI Taxonomy" id="59799"/>
    <lineage>
        <taxon>Eukaryota</taxon>
        <taxon>Discoba</taxon>
        <taxon>Euglenozoa</taxon>
        <taxon>Kinetoplastea</taxon>
        <taxon>Metakinetoplastina</taxon>
        <taxon>Trypanosomatida</taxon>
        <taxon>Trypanosomatidae</taxon>
        <taxon>Strigomonadinae</taxon>
        <taxon>Angomonas</taxon>
    </lineage>
</organism>
<dbReference type="PANTHER" id="PTHR46677">
    <property type="entry name" value="SMC5-SMC6 COMPLEX LOCALIZATION FACTOR PROTEIN 1"/>
    <property type="match status" value="1"/>
</dbReference>
<dbReference type="AlphaFoldDB" id="A0A7G2CN23"/>
<dbReference type="PROSITE" id="PS50172">
    <property type="entry name" value="BRCT"/>
    <property type="match status" value="1"/>
</dbReference>
<evidence type="ECO:0000313" key="3">
    <source>
        <dbReference type="EMBL" id="CAD2220809.1"/>
    </source>
</evidence>
<keyword evidence="4" id="KW-1185">Reference proteome</keyword>
<protein>
    <recommendedName>
        <fullName evidence="2">BRCT domain-containing protein</fullName>
    </recommendedName>
</protein>
<dbReference type="CDD" id="cd17738">
    <property type="entry name" value="BRCT_TopBP1_rpt7"/>
    <property type="match status" value="1"/>
</dbReference>
<dbReference type="PANTHER" id="PTHR46677:SF1">
    <property type="entry name" value="SMC5-SMC6 COMPLEX LOCALIZATION FACTOR PROTEIN 1"/>
    <property type="match status" value="1"/>
</dbReference>